<name>A0A929WZD4_9BACT</name>
<feature type="domain" description="GHMP kinase N-terminal" evidence="6">
    <location>
        <begin position="702"/>
        <end position="775"/>
    </location>
</feature>
<evidence type="ECO:0000256" key="3">
    <source>
        <dbReference type="ARBA" id="ARBA00022777"/>
    </source>
</evidence>
<dbReference type="GO" id="GO:0005524">
    <property type="term" value="F:ATP binding"/>
    <property type="evidence" value="ECO:0007669"/>
    <property type="project" value="UniProtKB-KW"/>
</dbReference>
<accession>A0A929WZD4</accession>
<dbReference type="Pfam" id="PF08544">
    <property type="entry name" value="GHMP_kinases_C"/>
    <property type="match status" value="1"/>
</dbReference>
<dbReference type="PANTHER" id="PTHR32463:SF0">
    <property type="entry name" value="L-FUCOSE KINASE"/>
    <property type="match status" value="1"/>
</dbReference>
<dbReference type="Gene3D" id="3.30.230.120">
    <property type="match status" value="1"/>
</dbReference>
<dbReference type="InterPro" id="IPR012887">
    <property type="entry name" value="GDP_fucose_pyrophosphorylase"/>
</dbReference>
<keyword evidence="1" id="KW-0808">Transferase</keyword>
<dbReference type="Proteomes" id="UP000704068">
    <property type="component" value="Unassembled WGS sequence"/>
</dbReference>
<dbReference type="SUPFAM" id="SSF55060">
    <property type="entry name" value="GHMP Kinase, C-terminal domain"/>
    <property type="match status" value="1"/>
</dbReference>
<dbReference type="InterPro" id="IPR013750">
    <property type="entry name" value="GHMP_kinase_C_dom"/>
</dbReference>
<evidence type="ECO:0000313" key="10">
    <source>
        <dbReference type="Proteomes" id="UP000704068"/>
    </source>
</evidence>
<keyword evidence="4" id="KW-0067">ATP-binding</keyword>
<dbReference type="Pfam" id="PF07959">
    <property type="entry name" value="Fucose_pyrophosphorylase"/>
    <property type="match status" value="1"/>
</dbReference>
<dbReference type="PRINTS" id="PR00959">
    <property type="entry name" value="MEVGALKINASE"/>
</dbReference>
<evidence type="ECO:0000259" key="6">
    <source>
        <dbReference type="Pfam" id="PF00288"/>
    </source>
</evidence>
<proteinExistence type="inferred from homology"/>
<comment type="caution">
    <text evidence="9">The sequence shown here is derived from an EMBL/GenBank/DDBJ whole genome shotgun (WGS) entry which is preliminary data.</text>
</comment>
<dbReference type="GO" id="GO:0050201">
    <property type="term" value="F:fucokinase activity"/>
    <property type="evidence" value="ECO:0007669"/>
    <property type="project" value="TreeGrafter"/>
</dbReference>
<gene>
    <name evidence="9" type="primary">fkp</name>
    <name evidence="9" type="ORF">HXK21_01405</name>
</gene>
<evidence type="ECO:0000259" key="8">
    <source>
        <dbReference type="Pfam" id="PF08544"/>
    </source>
</evidence>
<feature type="domain" description="GDP-fucose pyrophosphorylase" evidence="7">
    <location>
        <begin position="68"/>
        <end position="440"/>
    </location>
</feature>
<evidence type="ECO:0000313" key="9">
    <source>
        <dbReference type="EMBL" id="MBF0969688.1"/>
    </source>
</evidence>
<dbReference type="EMBL" id="JABZGR010000002">
    <property type="protein sequence ID" value="MBF0969688.1"/>
    <property type="molecule type" value="Genomic_DNA"/>
</dbReference>
<protein>
    <submittedName>
        <fullName evidence="9">Bifunctional fucokinase/L-fucose-1-P-guanylyltransferase</fullName>
    </submittedName>
</protein>
<dbReference type="InterPro" id="IPR020568">
    <property type="entry name" value="Ribosomal_Su5_D2-typ_SF"/>
</dbReference>
<dbReference type="AlphaFoldDB" id="A0A929WZD4"/>
<dbReference type="InterPro" id="IPR036554">
    <property type="entry name" value="GHMP_kinase_C_sf"/>
</dbReference>
<sequence>MKKLLSLPPNPVQQFHNLTHLPEDAYFCTSDPEDHRLGSGGGTVWLLQQCRAAEAPDTAFADWLGREKRLLLHAGGQSRRLPAYAAGGKSLTPIPVFRWARGQRIDQTLLDLQVPLYEKMLEKAPSHIHTLIAGGDVLLRTTQPLQDLPDADVICYGLWASPEQIAHHGVFMIDRNRPDELDFMLQKPSTEEQAALMQTHMALIDVGVWLLSDRAVAYLAQKSDRRSQQASGSNEVPRAEDLQYYDLYSDFGRALGAHPSQPEADLPPLKVAIVPLPGGEFYHYGTGPDMLTSSIALQALVKDQRQILQRGVKQRASVFTQNTLMANPCTPDNEYIWIENAYLGAGWQLSRHHILTGIPQNQWQVKLPEGICIDFVPIGEKDYALRVYGYDDAFRGNLAAHETTYLGRPFADWAAARGLSLSDFKQTDDLQTADLFPVSSDLDELERLFHWIVTGQGDERATFLRLPRLSADDLMIKANLKRLFTQRESLRQQNLPQLAANWRKSVFYQLDLKDVAAKYAAAQLPLPDALPADAPSGLLMQDAMFRSEALRTTDRATADHYSAEAFGRLRDGMTEEVRQQTCLPRRTTFADQIVWARSAVRIDLAGGWTDTPPYSLMNGGNVVNVAIEMNGQQPLQVYVRPCPEPLIRCRSIDLGAAVTIETFEALRTYDAVGDPFSIPKAALALCGFLPEFCSETYPTLRHQLEAFGCGLELTLLAAIPAGSGLGTSSILASTVLGALSNCCGLGWDKNEICNRTLILEQLLTTGGGWQDQYGGVLRGVKLLQTEAGFNQNAVARYLPTDLFTAPEYSACHLLYYTGITRTAKHILAEIVRGMFLNANQHLALLDEMKAHASALFESIQLGDFERYGRLVRTTWEQNKALDKGTSPAAISALADQIDDLCLGYKLPGAGGGGFMYMVAKDPEAAMRIRRTLTANPLTENSRFVDLSISEKGLQISRS</sequence>
<evidence type="ECO:0000256" key="4">
    <source>
        <dbReference type="ARBA" id="ARBA00022840"/>
    </source>
</evidence>
<comment type="similarity">
    <text evidence="5">Belongs to the GHMP kinase family.</text>
</comment>
<feature type="domain" description="GHMP kinase C-terminal" evidence="8">
    <location>
        <begin position="856"/>
        <end position="934"/>
    </location>
</feature>
<keyword evidence="3" id="KW-0418">Kinase</keyword>
<dbReference type="InterPro" id="IPR052203">
    <property type="entry name" value="GHMP_Kinase-Related"/>
</dbReference>
<organism evidence="9 10">
    <name type="scientific">Alloprevotella tannerae</name>
    <dbReference type="NCBI Taxonomy" id="76122"/>
    <lineage>
        <taxon>Bacteria</taxon>
        <taxon>Pseudomonadati</taxon>
        <taxon>Bacteroidota</taxon>
        <taxon>Bacteroidia</taxon>
        <taxon>Bacteroidales</taxon>
        <taxon>Prevotellaceae</taxon>
        <taxon>Alloprevotella</taxon>
    </lineage>
</organism>
<dbReference type="PANTHER" id="PTHR32463">
    <property type="entry name" value="L-FUCOSE KINASE"/>
    <property type="match status" value="1"/>
</dbReference>
<evidence type="ECO:0000256" key="1">
    <source>
        <dbReference type="ARBA" id="ARBA00022679"/>
    </source>
</evidence>
<dbReference type="InterPro" id="IPR006204">
    <property type="entry name" value="GHMP_kinase_N_dom"/>
</dbReference>
<dbReference type="SUPFAM" id="SSF54211">
    <property type="entry name" value="Ribosomal protein S5 domain 2-like"/>
    <property type="match status" value="1"/>
</dbReference>
<dbReference type="GO" id="GO:0042352">
    <property type="term" value="P:GDP-L-fucose salvage"/>
    <property type="evidence" value="ECO:0007669"/>
    <property type="project" value="TreeGrafter"/>
</dbReference>
<dbReference type="RefSeq" id="WP_303762785.1">
    <property type="nucleotide sequence ID" value="NZ_JABZGR010000002.1"/>
</dbReference>
<evidence type="ECO:0000259" key="7">
    <source>
        <dbReference type="Pfam" id="PF07959"/>
    </source>
</evidence>
<reference evidence="9" key="1">
    <citation type="submission" date="2020-04" db="EMBL/GenBank/DDBJ databases">
        <title>Deep metagenomics examines the oral microbiome during advanced dental caries in children, revealing novel taxa and co-occurrences with host molecules.</title>
        <authorList>
            <person name="Baker J.L."/>
            <person name="Morton J.T."/>
            <person name="Dinis M."/>
            <person name="Alvarez R."/>
            <person name="Tran N.C."/>
            <person name="Knight R."/>
            <person name="Edlund A."/>
        </authorList>
    </citation>
    <scope>NUCLEOTIDE SEQUENCE</scope>
    <source>
        <strain evidence="9">JCVI_34_bin.1</strain>
    </source>
</reference>
<dbReference type="Pfam" id="PF00288">
    <property type="entry name" value="GHMP_kinases_N"/>
    <property type="match status" value="1"/>
</dbReference>
<evidence type="ECO:0000256" key="2">
    <source>
        <dbReference type="ARBA" id="ARBA00022741"/>
    </source>
</evidence>
<keyword evidence="2" id="KW-0547">Nucleotide-binding</keyword>
<evidence type="ECO:0000256" key="5">
    <source>
        <dbReference type="ARBA" id="ARBA00038121"/>
    </source>
</evidence>
<dbReference type="NCBIfam" id="NF009948">
    <property type="entry name" value="PRK13412.1"/>
    <property type="match status" value="1"/>
</dbReference>